<keyword evidence="2 3" id="KW-0472">Membrane</keyword>
<dbReference type="InterPro" id="IPR036737">
    <property type="entry name" value="OmpA-like_sf"/>
</dbReference>
<accession>A0A6S6S1U7</accession>
<sequence>MKNIILLSLITINVLHAQMSMAEKRKILEEKLFAKMSKNKAQSKEFYLPLKVNDILQDEVFVKIDNKENILLTEDTVKYLRSLMKEEFQSQYVVQIDSNGFTPLKALEQMGIKTEYDRKNILLKVFLPVNLKKASLVNFNRSGRARDVNGSVLPTNYSGGMNFYLNQQYNKNGSNGFEKNAFNLSSDVHLNVHGFVLEGRLQYNDEENEVTKGRFRVVTDDVENQLRYQAGDISLPAHDRMSFVNALGVGVEKIWNIGSGYTQNITRINSHEFFIQNRSRVEIYVNDRYRNALNLAGGTHNLFDLNLPSGLNRVRLVVIENGGKIETIEFNDFSYSEVLKKGLARYGAGVGIESEQLENEWIYKKQRRVASAYVEYGLLDSVTVETGFQTGEEYLAGSAELLIGTNFGLFNPYVVSSKSEDAVGYKKGLDYRTNLGEVTINLGYEEIDAKYAILGNSQSQASTLYRGSLYSQVGMGVSMGVSASSYDRDDENEDKYGVVLRKNFGALSTELNLDQITKEGQTDDTQIYATIDYRFGNRYNARYVSYLSDQKHQLNLRRNAEGRYGVNSDLQFESNKQATNYNVRADMNNEKFRIDASYLLSDIKSNAQKNETIGLQMATGFVFAGTTVTLTAPINSSFVIVDNDDKLETSLGLNGYHEVDEFVYDTYAIDVSDYSERELFIDESALDFGVDLRDSKQKFLTNYKTGAIMDVAVENFYSIKGSFYEQETRKPLVHKAFKIFNAETGERSTSFTNDKGEFIINHVGVGAFNITFTKEREYTGVARHQFFIKEGEEESLMDMGKVYIEMPEKEEVKKHLVYNKKSKKSVSQVVQNVLKNIYFESNSYAITGNEEEKLNKLSKVLNQYKELKIDIIGHTDKKGSEEYNMELSHRRANSVKEYLLAQGVNSTQLNTLGMGATKAIYLTDEDNRWAEFTNEVVFQVR</sequence>
<reference evidence="5" key="1">
    <citation type="submission" date="2020-01" db="EMBL/GenBank/DDBJ databases">
        <authorList>
            <person name="Meier V. D."/>
            <person name="Meier V D."/>
        </authorList>
    </citation>
    <scope>NUCLEOTIDE SEQUENCE</scope>
    <source>
        <strain evidence="5">HLG_WM_MAG_06</strain>
    </source>
</reference>
<dbReference type="GO" id="GO:0009279">
    <property type="term" value="C:cell outer membrane"/>
    <property type="evidence" value="ECO:0007669"/>
    <property type="project" value="TreeGrafter"/>
</dbReference>
<comment type="subcellular location">
    <subcellularLocation>
        <location evidence="1">Membrane</location>
    </subcellularLocation>
</comment>
<dbReference type="Gene3D" id="3.30.1330.60">
    <property type="entry name" value="OmpA-like domain"/>
    <property type="match status" value="1"/>
</dbReference>
<dbReference type="InterPro" id="IPR000015">
    <property type="entry name" value="Fimb_usher"/>
</dbReference>
<evidence type="ECO:0000313" key="5">
    <source>
        <dbReference type="EMBL" id="CAA6798839.1"/>
    </source>
</evidence>
<dbReference type="CDD" id="cd07185">
    <property type="entry name" value="OmpA_C-like"/>
    <property type="match status" value="1"/>
</dbReference>
<dbReference type="PANTHER" id="PTHR30451">
    <property type="entry name" value="OUTER MEMBRANE USHER PROTEIN"/>
    <property type="match status" value="1"/>
</dbReference>
<dbReference type="InterPro" id="IPR006664">
    <property type="entry name" value="OMP_bac"/>
</dbReference>
<dbReference type="InterPro" id="IPR006665">
    <property type="entry name" value="OmpA-like"/>
</dbReference>
<gene>
    <name evidence="5" type="ORF">HELGO_WM2324</name>
</gene>
<dbReference type="GO" id="GO:0009297">
    <property type="term" value="P:pilus assembly"/>
    <property type="evidence" value="ECO:0007669"/>
    <property type="project" value="InterPro"/>
</dbReference>
<name>A0A6S6S1U7_9BACT</name>
<feature type="domain" description="OmpA-like" evidence="4">
    <location>
        <begin position="826"/>
        <end position="941"/>
    </location>
</feature>
<dbReference type="SUPFAM" id="SSF103088">
    <property type="entry name" value="OmpA-like"/>
    <property type="match status" value="1"/>
</dbReference>
<dbReference type="EMBL" id="CACVAP010000011">
    <property type="protein sequence ID" value="CAA6798839.1"/>
    <property type="molecule type" value="Genomic_DNA"/>
</dbReference>
<proteinExistence type="predicted"/>
<dbReference type="PRINTS" id="PR01021">
    <property type="entry name" value="OMPADOMAIN"/>
</dbReference>
<organism evidence="5">
    <name type="scientific">uncultured Sulfurovum sp</name>
    <dbReference type="NCBI Taxonomy" id="269237"/>
    <lineage>
        <taxon>Bacteria</taxon>
        <taxon>Pseudomonadati</taxon>
        <taxon>Campylobacterota</taxon>
        <taxon>Epsilonproteobacteria</taxon>
        <taxon>Campylobacterales</taxon>
        <taxon>Sulfurovaceae</taxon>
        <taxon>Sulfurovum</taxon>
        <taxon>environmental samples</taxon>
    </lineage>
</organism>
<protein>
    <submittedName>
        <fullName evidence="5">Outer membrane protein</fullName>
    </submittedName>
</protein>
<evidence type="ECO:0000256" key="1">
    <source>
        <dbReference type="ARBA" id="ARBA00004370"/>
    </source>
</evidence>
<dbReference type="AlphaFoldDB" id="A0A6S6S1U7"/>
<dbReference type="PANTHER" id="PTHR30451:SF5">
    <property type="entry name" value="SLR0019 PROTEIN"/>
    <property type="match status" value="1"/>
</dbReference>
<evidence type="ECO:0000256" key="2">
    <source>
        <dbReference type="ARBA" id="ARBA00023136"/>
    </source>
</evidence>
<evidence type="ECO:0000259" key="4">
    <source>
        <dbReference type="PROSITE" id="PS51123"/>
    </source>
</evidence>
<dbReference type="Pfam" id="PF00691">
    <property type="entry name" value="OmpA"/>
    <property type="match status" value="1"/>
</dbReference>
<dbReference type="GO" id="GO:0015473">
    <property type="term" value="F:fimbrial usher porin activity"/>
    <property type="evidence" value="ECO:0007669"/>
    <property type="project" value="InterPro"/>
</dbReference>
<dbReference type="PROSITE" id="PS51123">
    <property type="entry name" value="OMPA_2"/>
    <property type="match status" value="1"/>
</dbReference>
<evidence type="ECO:0000256" key="3">
    <source>
        <dbReference type="PROSITE-ProRule" id="PRU00473"/>
    </source>
</evidence>